<accession>A0A395RCW0</accession>
<proteinExistence type="predicted"/>
<gene>
    <name evidence="1" type="ORF">FSPOR_11938</name>
</gene>
<protein>
    <submittedName>
        <fullName evidence="1">Uncharacterized protein</fullName>
    </submittedName>
</protein>
<evidence type="ECO:0000313" key="1">
    <source>
        <dbReference type="EMBL" id="RGP57935.1"/>
    </source>
</evidence>
<dbReference type="Proteomes" id="UP000266152">
    <property type="component" value="Unassembled WGS sequence"/>
</dbReference>
<comment type="caution">
    <text evidence="1">The sequence shown here is derived from an EMBL/GenBank/DDBJ whole genome shotgun (WGS) entry which is preliminary data.</text>
</comment>
<dbReference type="EMBL" id="PXOF01000323">
    <property type="protein sequence ID" value="RGP57935.1"/>
    <property type="molecule type" value="Genomic_DNA"/>
</dbReference>
<evidence type="ECO:0000313" key="2">
    <source>
        <dbReference type="Proteomes" id="UP000266152"/>
    </source>
</evidence>
<reference evidence="1 2" key="1">
    <citation type="journal article" date="2018" name="PLoS Pathog.">
        <title>Evolution of structural diversity of trichothecenes, a family of toxins produced by plant pathogenic and entomopathogenic fungi.</title>
        <authorList>
            <person name="Proctor R.H."/>
            <person name="McCormick S.P."/>
            <person name="Kim H.S."/>
            <person name="Cardoza R.E."/>
            <person name="Stanley A.M."/>
            <person name="Lindo L."/>
            <person name="Kelly A."/>
            <person name="Brown D.W."/>
            <person name="Lee T."/>
            <person name="Vaughan M.M."/>
            <person name="Alexander N.J."/>
            <person name="Busman M."/>
            <person name="Gutierrez S."/>
        </authorList>
    </citation>
    <scope>NUCLEOTIDE SEQUENCE [LARGE SCALE GENOMIC DNA]</scope>
    <source>
        <strain evidence="1 2">NRRL 3299</strain>
    </source>
</reference>
<keyword evidence="2" id="KW-1185">Reference proteome</keyword>
<sequence>MTTKRQITDLPAEIKQQIFREYFKAQGGYVYDGQSDKLRNADKTPIDLSLIYTCRSIANDCKRLPLAVNSIHFSTLYREDWRSLAGCFNFVATYYYVLQQDIVLHLAHLITPEMHAQLGKKFPNFRSKLEAERAFHFRVWDTSDRVRSDQDLDNTNTSNHMRPALCEFVWEFFEFNISRFGPDHRFASSFMGCAWVDGCAPNLPRDYQPDDCERAYRRWDDDSGEVCQCLTHCLQLIADENPEEFGNRVYTYLPHWVGKYPAKDFLDLRFERWAIPSQSQVENAMGRLAIPSFVWDLPNTWSYNWIYEDHDDYKKDIPPDQCLNDHESLPLEFDARAREVIRFSAAASAIRFLGLLSDTQRTQIRTLILHEDSPSVNRMSLHVNGLVPFLRENPLLRIERRVNVVNTIDITGTYGDGSQIASNWVNECCEVFLTDDTMIESISPWLIDAVSIYNEDIPAGSVTLLLESHPFSEFCTEAFQQLIHRRIAWGQAMRECLEEGLLKHLTGIQVEALKRQFTFGNGFKEAIAHLVNQTSMVLRCDFNPGVPEGCQTTVDEVRAYPPADVWDYWKTKLFGYSYVDLPEPWTRESIAKTYEIETQDEYLRSRARDSQQC</sequence>
<organism evidence="1 2">
    <name type="scientific">Fusarium sporotrichioides</name>
    <dbReference type="NCBI Taxonomy" id="5514"/>
    <lineage>
        <taxon>Eukaryota</taxon>
        <taxon>Fungi</taxon>
        <taxon>Dikarya</taxon>
        <taxon>Ascomycota</taxon>
        <taxon>Pezizomycotina</taxon>
        <taxon>Sordariomycetes</taxon>
        <taxon>Hypocreomycetidae</taxon>
        <taxon>Hypocreales</taxon>
        <taxon>Nectriaceae</taxon>
        <taxon>Fusarium</taxon>
    </lineage>
</organism>
<dbReference type="AlphaFoldDB" id="A0A395RCW0"/>
<name>A0A395RCW0_FUSSP</name>